<feature type="transmembrane region" description="Helical" evidence="8">
    <location>
        <begin position="101"/>
        <end position="127"/>
    </location>
</feature>
<evidence type="ECO:0000256" key="8">
    <source>
        <dbReference type="SAM" id="Phobius"/>
    </source>
</evidence>
<sequence length="153" mass="17077">MIILSLIKLANSLPPCASLNRWYLDCNMSTSKDPFVITCPSSGYYEYSCTPVVECEGETTVKQKVLCYPTDGKSPAIALTLSVVLGFLGADRFYLGYPTIGIFKMFTGGFFGLGWYIDIFLIALRIAKPAQGNVYRFEPNANFRIRLPGEVWM</sequence>
<dbReference type="InterPro" id="IPR007829">
    <property type="entry name" value="TM2"/>
</dbReference>
<dbReference type="RefSeq" id="XP_001580980.1">
    <property type="nucleotide sequence ID" value="XM_001580930.1"/>
</dbReference>
<dbReference type="EMBL" id="DS113202">
    <property type="protein sequence ID" value="EAY19994.1"/>
    <property type="molecule type" value="Genomic_DNA"/>
</dbReference>
<keyword evidence="5 8" id="KW-1133">Transmembrane helix</keyword>
<dbReference type="eggNOG" id="KOG4272">
    <property type="taxonomic scope" value="Eukaryota"/>
</dbReference>
<proteinExistence type="inferred from homology"/>
<keyword evidence="11" id="KW-1185">Reference proteome</keyword>
<dbReference type="PANTHER" id="PTHR21016:SF1">
    <property type="entry name" value="TM2 DOMAIN-CONTAINING PROTEIN 1"/>
    <property type="match status" value="1"/>
</dbReference>
<evidence type="ECO:0000256" key="7">
    <source>
        <dbReference type="ARBA" id="ARBA00023180"/>
    </source>
</evidence>
<dbReference type="VEuPathDB" id="TrichDB:TVAGG3_0272090"/>
<protein>
    <submittedName>
        <fullName evidence="10">TM2 domain containing protein</fullName>
    </submittedName>
</protein>
<evidence type="ECO:0000259" key="9">
    <source>
        <dbReference type="Pfam" id="PF05154"/>
    </source>
</evidence>
<accession>A2DI05</accession>
<dbReference type="Pfam" id="PF05154">
    <property type="entry name" value="TM2"/>
    <property type="match status" value="1"/>
</dbReference>
<gene>
    <name evidence="10" type="ORF">TVAG_402490</name>
</gene>
<organism evidence="10 11">
    <name type="scientific">Trichomonas vaginalis (strain ATCC PRA-98 / G3)</name>
    <dbReference type="NCBI Taxonomy" id="412133"/>
    <lineage>
        <taxon>Eukaryota</taxon>
        <taxon>Metamonada</taxon>
        <taxon>Parabasalia</taxon>
        <taxon>Trichomonadida</taxon>
        <taxon>Trichomonadidae</taxon>
        <taxon>Trichomonas</taxon>
    </lineage>
</organism>
<keyword evidence="4" id="KW-0732">Signal</keyword>
<evidence type="ECO:0000313" key="11">
    <source>
        <dbReference type="Proteomes" id="UP000001542"/>
    </source>
</evidence>
<comment type="subcellular location">
    <subcellularLocation>
        <location evidence="1">Membrane</location>
        <topology evidence="1">Multi-pass membrane protein</topology>
    </subcellularLocation>
</comment>
<dbReference type="Proteomes" id="UP000001542">
    <property type="component" value="Unassembled WGS sequence"/>
</dbReference>
<evidence type="ECO:0000256" key="6">
    <source>
        <dbReference type="ARBA" id="ARBA00023136"/>
    </source>
</evidence>
<dbReference type="KEGG" id="tva:5465525"/>
<evidence type="ECO:0000256" key="2">
    <source>
        <dbReference type="ARBA" id="ARBA00008284"/>
    </source>
</evidence>
<keyword evidence="3 8" id="KW-0812">Transmembrane</keyword>
<evidence type="ECO:0000313" key="10">
    <source>
        <dbReference type="EMBL" id="EAY19994.1"/>
    </source>
</evidence>
<keyword evidence="6 8" id="KW-0472">Membrane</keyword>
<reference evidence="10" key="1">
    <citation type="submission" date="2006-10" db="EMBL/GenBank/DDBJ databases">
        <authorList>
            <person name="Amadeo P."/>
            <person name="Zhao Q."/>
            <person name="Wortman J."/>
            <person name="Fraser-Liggett C."/>
            <person name="Carlton J."/>
        </authorList>
    </citation>
    <scope>NUCLEOTIDE SEQUENCE</scope>
    <source>
        <strain evidence="10">G3</strain>
    </source>
</reference>
<dbReference type="InParanoid" id="A2DI05"/>
<dbReference type="VEuPathDB" id="TrichDB:TVAG_402490"/>
<evidence type="ECO:0000256" key="3">
    <source>
        <dbReference type="ARBA" id="ARBA00022692"/>
    </source>
</evidence>
<evidence type="ECO:0000256" key="5">
    <source>
        <dbReference type="ARBA" id="ARBA00022989"/>
    </source>
</evidence>
<keyword evidence="7" id="KW-0325">Glycoprotein</keyword>
<dbReference type="InterPro" id="IPR050932">
    <property type="entry name" value="TM2D1-3-like"/>
</dbReference>
<feature type="domain" description="TM2" evidence="9">
    <location>
        <begin position="72"/>
        <end position="120"/>
    </location>
</feature>
<name>A2DI05_TRIV3</name>
<dbReference type="PANTHER" id="PTHR21016">
    <property type="entry name" value="BETA-AMYLOID BINDING PROTEIN-RELATED"/>
    <property type="match status" value="1"/>
</dbReference>
<comment type="similarity">
    <text evidence="2">Belongs to the TM2 family.</text>
</comment>
<dbReference type="AlphaFoldDB" id="A2DI05"/>
<dbReference type="OrthoDB" id="408511at2759"/>
<evidence type="ECO:0000256" key="4">
    <source>
        <dbReference type="ARBA" id="ARBA00022729"/>
    </source>
</evidence>
<reference evidence="10" key="2">
    <citation type="journal article" date="2007" name="Science">
        <title>Draft genome sequence of the sexually transmitted pathogen Trichomonas vaginalis.</title>
        <authorList>
            <person name="Carlton J.M."/>
            <person name="Hirt R.P."/>
            <person name="Silva J.C."/>
            <person name="Delcher A.L."/>
            <person name="Schatz M."/>
            <person name="Zhao Q."/>
            <person name="Wortman J.R."/>
            <person name="Bidwell S.L."/>
            <person name="Alsmark U.C.M."/>
            <person name="Besteiro S."/>
            <person name="Sicheritz-Ponten T."/>
            <person name="Noel C.J."/>
            <person name="Dacks J.B."/>
            <person name="Foster P.G."/>
            <person name="Simillion C."/>
            <person name="Van de Peer Y."/>
            <person name="Miranda-Saavedra D."/>
            <person name="Barton G.J."/>
            <person name="Westrop G.D."/>
            <person name="Mueller S."/>
            <person name="Dessi D."/>
            <person name="Fiori P.L."/>
            <person name="Ren Q."/>
            <person name="Paulsen I."/>
            <person name="Zhang H."/>
            <person name="Bastida-Corcuera F.D."/>
            <person name="Simoes-Barbosa A."/>
            <person name="Brown M.T."/>
            <person name="Hayes R.D."/>
            <person name="Mukherjee M."/>
            <person name="Okumura C.Y."/>
            <person name="Schneider R."/>
            <person name="Smith A.J."/>
            <person name="Vanacova S."/>
            <person name="Villalvazo M."/>
            <person name="Haas B.J."/>
            <person name="Pertea M."/>
            <person name="Feldblyum T.V."/>
            <person name="Utterback T.R."/>
            <person name="Shu C.L."/>
            <person name="Osoegawa K."/>
            <person name="de Jong P.J."/>
            <person name="Hrdy I."/>
            <person name="Horvathova L."/>
            <person name="Zubacova Z."/>
            <person name="Dolezal P."/>
            <person name="Malik S.B."/>
            <person name="Logsdon J.M. Jr."/>
            <person name="Henze K."/>
            <person name="Gupta A."/>
            <person name="Wang C.C."/>
            <person name="Dunne R.L."/>
            <person name="Upcroft J.A."/>
            <person name="Upcroft P."/>
            <person name="White O."/>
            <person name="Salzberg S.L."/>
            <person name="Tang P."/>
            <person name="Chiu C.-H."/>
            <person name="Lee Y.-S."/>
            <person name="Embley T.M."/>
            <person name="Coombs G.H."/>
            <person name="Mottram J.C."/>
            <person name="Tachezy J."/>
            <person name="Fraser-Liggett C.M."/>
            <person name="Johnson P.J."/>
        </authorList>
    </citation>
    <scope>NUCLEOTIDE SEQUENCE [LARGE SCALE GENOMIC DNA]</scope>
    <source>
        <strain evidence="10">G3</strain>
    </source>
</reference>
<evidence type="ECO:0000256" key="1">
    <source>
        <dbReference type="ARBA" id="ARBA00004141"/>
    </source>
</evidence>
<dbReference type="GO" id="GO:0016020">
    <property type="term" value="C:membrane"/>
    <property type="evidence" value="ECO:0007669"/>
    <property type="project" value="UniProtKB-SubCell"/>
</dbReference>